<evidence type="ECO:0000256" key="1">
    <source>
        <dbReference type="SAM" id="MobiDB-lite"/>
    </source>
</evidence>
<reference evidence="2 3" key="1">
    <citation type="submission" date="2024-10" db="EMBL/GenBank/DDBJ databases">
        <title>Updated reference genomes for cyclostephanoid diatoms.</title>
        <authorList>
            <person name="Roberts W.R."/>
            <person name="Alverson A.J."/>
        </authorList>
    </citation>
    <scope>NUCLEOTIDE SEQUENCE [LARGE SCALE GENOMIC DNA]</scope>
    <source>
        <strain evidence="2 3">AJA276-08</strain>
    </source>
</reference>
<comment type="caution">
    <text evidence="2">The sequence shown here is derived from an EMBL/GenBank/DDBJ whole genome shotgun (WGS) entry which is preliminary data.</text>
</comment>
<gene>
    <name evidence="2" type="ORF">ACHAW5_002759</name>
</gene>
<keyword evidence="3" id="KW-1185">Reference proteome</keyword>
<feature type="region of interest" description="Disordered" evidence="1">
    <location>
        <begin position="234"/>
        <end position="304"/>
    </location>
</feature>
<name>A0ABD3QV56_9STRA</name>
<protein>
    <recommendedName>
        <fullName evidence="4">Tubulin--tyrosine ligase-like protein 9</fullName>
    </recommendedName>
</protein>
<dbReference type="SUPFAM" id="SSF56059">
    <property type="entry name" value="Glutathione synthetase ATP-binding domain-like"/>
    <property type="match status" value="1"/>
</dbReference>
<evidence type="ECO:0008006" key="4">
    <source>
        <dbReference type="Google" id="ProtNLM"/>
    </source>
</evidence>
<feature type="compositionally biased region" description="Gly residues" evidence="1">
    <location>
        <begin position="271"/>
        <end position="283"/>
    </location>
</feature>
<dbReference type="Proteomes" id="UP001530315">
    <property type="component" value="Unassembled WGS sequence"/>
</dbReference>
<evidence type="ECO:0000313" key="3">
    <source>
        <dbReference type="Proteomes" id="UP001530315"/>
    </source>
</evidence>
<evidence type="ECO:0000313" key="2">
    <source>
        <dbReference type="EMBL" id="KAL3804235.1"/>
    </source>
</evidence>
<dbReference type="EMBL" id="JALLAZ020000093">
    <property type="protein sequence ID" value="KAL3804235.1"/>
    <property type="molecule type" value="Genomic_DNA"/>
</dbReference>
<proteinExistence type="predicted"/>
<accession>A0ABD3QV56</accession>
<dbReference type="AlphaFoldDB" id="A0ABD3QV56"/>
<feature type="compositionally biased region" description="Acidic residues" evidence="1">
    <location>
        <begin position="292"/>
        <end position="304"/>
    </location>
</feature>
<organism evidence="2 3">
    <name type="scientific">Stephanodiscus triporus</name>
    <dbReference type="NCBI Taxonomy" id="2934178"/>
    <lineage>
        <taxon>Eukaryota</taxon>
        <taxon>Sar</taxon>
        <taxon>Stramenopiles</taxon>
        <taxon>Ochrophyta</taxon>
        <taxon>Bacillariophyta</taxon>
        <taxon>Coscinodiscophyceae</taxon>
        <taxon>Thalassiosirophycidae</taxon>
        <taxon>Stephanodiscales</taxon>
        <taxon>Stephanodiscaceae</taxon>
        <taxon>Stephanodiscus</taxon>
    </lineage>
</organism>
<sequence length="619" mass="67908">MPPTSSAMMANQRTECPDEKEAAEAAKRASAAANKALFKYRAVRPGTFRTENHFYPRVINSQIHPTVRFFMGLSQERIVERYCHMHPKVDREVLMEVVKYRSEHFHWAGCDLMHTVNGAGEKKMVLIETNSSPSGLKSTPLFDEMDEFGGYRVLLERTFLPRVRESSSAVPNGGLCVLFDKNPMEASGYAAVLADLTGETVHLVPCFDRQDLKRVRFVNGYMEILADEPIISSRDARSNSTASSSDNGGGLPSSVLVPPPRPSTPVHRSSLGGGGGSGGGGGDSSPTTAGDDLSDVVVDDDDDDENVEVSALGVRRRWIPIRGAVRYVTQRPWNRIPIDTSTVLMNGTLPCLSGGRNKLVAAKAYDAFNVELAASGLQIQTPLTIRDVNWEDIPTWYERLGGFCAIKVPYSNAGQGVYTITSPEEFANFLEEARGCPYRKFIVQSLVSNHSWSSAGVDGTPRLYHVGTVPDKMHDIYVADLRMMVSGGVDGFELVGIYARKTREPLAKVLEPGMDSWAMLGTNLSVKVSDSYYSSEPERLVIMDRRDFNVLGMGIDDLIDGFIQTVLAVVSIERMCKFLSPDGKFSLSLFRSVCDDDVLIREIEEGINCVGKAGDGGEE</sequence>